<dbReference type="InterPro" id="IPR008948">
    <property type="entry name" value="L-Aspartase-like"/>
</dbReference>
<evidence type="ECO:0000259" key="1">
    <source>
        <dbReference type="Pfam" id="PF00206"/>
    </source>
</evidence>
<proteinExistence type="predicted"/>
<dbReference type="GO" id="GO:0004333">
    <property type="term" value="F:fumarate hydratase activity"/>
    <property type="evidence" value="ECO:0007669"/>
    <property type="project" value="InterPro"/>
</dbReference>
<evidence type="ECO:0000313" key="2">
    <source>
        <dbReference type="EMBL" id="SVE04312.1"/>
    </source>
</evidence>
<dbReference type="Pfam" id="PF00206">
    <property type="entry name" value="Lyase_1"/>
    <property type="match status" value="1"/>
</dbReference>
<dbReference type="FunFam" id="1.10.275.10:FF:000001">
    <property type="entry name" value="Fumarate hydratase, mitochondrial"/>
    <property type="match status" value="1"/>
</dbReference>
<dbReference type="PANTHER" id="PTHR11444:SF1">
    <property type="entry name" value="FUMARATE HYDRATASE, MITOCHONDRIAL"/>
    <property type="match status" value="1"/>
</dbReference>
<reference evidence="2" key="1">
    <citation type="submission" date="2018-05" db="EMBL/GenBank/DDBJ databases">
        <authorList>
            <person name="Lanie J.A."/>
            <person name="Ng W.-L."/>
            <person name="Kazmierczak K.M."/>
            <person name="Andrzejewski T.M."/>
            <person name="Davidsen T.M."/>
            <person name="Wayne K.J."/>
            <person name="Tettelin H."/>
            <person name="Glass J.I."/>
            <person name="Rusch D."/>
            <person name="Podicherti R."/>
            <person name="Tsui H.-C.T."/>
            <person name="Winkler M.E."/>
        </authorList>
    </citation>
    <scope>NUCLEOTIDE SEQUENCE</scope>
</reference>
<feature type="non-terminal residue" evidence="2">
    <location>
        <position position="134"/>
    </location>
</feature>
<protein>
    <recommendedName>
        <fullName evidence="1">Fumarate lyase N-terminal domain-containing protein</fullName>
    </recommendedName>
</protein>
<name>A0A383A987_9ZZZZ</name>
<organism evidence="2">
    <name type="scientific">marine metagenome</name>
    <dbReference type="NCBI Taxonomy" id="408172"/>
    <lineage>
        <taxon>unclassified sequences</taxon>
        <taxon>metagenomes</taxon>
        <taxon>ecological metagenomes</taxon>
    </lineage>
</organism>
<dbReference type="GO" id="GO:0006099">
    <property type="term" value="P:tricarboxylic acid cycle"/>
    <property type="evidence" value="ECO:0007669"/>
    <property type="project" value="TreeGrafter"/>
</dbReference>
<dbReference type="SUPFAM" id="SSF48557">
    <property type="entry name" value="L-aspartase-like"/>
    <property type="match status" value="1"/>
</dbReference>
<accession>A0A383A987</accession>
<dbReference type="AlphaFoldDB" id="A0A383A987"/>
<dbReference type="GO" id="GO:0006108">
    <property type="term" value="P:malate metabolic process"/>
    <property type="evidence" value="ECO:0007669"/>
    <property type="project" value="TreeGrafter"/>
</dbReference>
<dbReference type="EMBL" id="UINC01190246">
    <property type="protein sequence ID" value="SVE04312.1"/>
    <property type="molecule type" value="Genomic_DNA"/>
</dbReference>
<gene>
    <name evidence="2" type="ORF">METZ01_LOCUS457166</name>
</gene>
<dbReference type="InterPro" id="IPR005677">
    <property type="entry name" value="Fum_hydII"/>
</dbReference>
<dbReference type="Gene3D" id="1.10.275.10">
    <property type="entry name" value="Fumarase/aspartase (N-terminal domain)"/>
    <property type="match status" value="1"/>
</dbReference>
<dbReference type="GO" id="GO:0005739">
    <property type="term" value="C:mitochondrion"/>
    <property type="evidence" value="ECO:0007669"/>
    <property type="project" value="TreeGrafter"/>
</dbReference>
<feature type="domain" description="Fumarate lyase N-terminal" evidence="1">
    <location>
        <begin position="15"/>
        <end position="134"/>
    </location>
</feature>
<dbReference type="InterPro" id="IPR022761">
    <property type="entry name" value="Fumarate_lyase_N"/>
</dbReference>
<dbReference type="InterPro" id="IPR024083">
    <property type="entry name" value="Fumarase/histidase_N"/>
</dbReference>
<dbReference type="PANTHER" id="PTHR11444">
    <property type="entry name" value="ASPARTATEAMMONIA/ARGININOSUCCINATE/ADENYLOSUCCINATE LYASE"/>
    <property type="match status" value="1"/>
</dbReference>
<sequence>MKRKRIEYDSLGSKKIDSERLWGAQTQRSLENFSIGREKMPKEIIVAIGYQKKAAALANMKFGLLSSKIGNSIVKACNQIINLKLINEFPLSVWQTGSGTHTNMNANEVISNYAIKLLRGKIGSKNPIHPNDHV</sequence>
<dbReference type="GO" id="GO:0006106">
    <property type="term" value="P:fumarate metabolic process"/>
    <property type="evidence" value="ECO:0007669"/>
    <property type="project" value="InterPro"/>
</dbReference>